<sequence>MLDWINTAGEGILTRAVAHFRVQGWNLDPGTVRGWWRKREEIWVAKSHQMRLEVKTLGELEELLLESIGLRRLRKDKVTREWIGIQALQIYNEVDDSPVPSFQTSAHWVSNFMKRNDLSLRRRTNLTTLSDDQLVDRAVSYMKFLGEKKTHYNFAHTLLMDETAVYFEDAREQTVDIRGSRHVVVKSTGFASMRVTAVLAVAANGVKLPPLVIWKYKNGSRKIVKDPSPI</sequence>
<feature type="domain" description="HTH CENPB-type" evidence="2">
    <location>
        <begin position="48"/>
        <end position="122"/>
    </location>
</feature>
<evidence type="ECO:0000313" key="3">
    <source>
        <dbReference type="EMBL" id="POM57604.1"/>
    </source>
</evidence>
<keyword evidence="1" id="KW-0238">DNA-binding</keyword>
<protein>
    <recommendedName>
        <fullName evidence="2">HTH CENPB-type domain-containing protein</fullName>
    </recommendedName>
</protein>
<dbReference type="SMART" id="SM00674">
    <property type="entry name" value="CENPB"/>
    <property type="match status" value="1"/>
</dbReference>
<dbReference type="PROSITE" id="PS51253">
    <property type="entry name" value="HTH_CENPB"/>
    <property type="match status" value="1"/>
</dbReference>
<dbReference type="AlphaFoldDB" id="A0A2P4WWD2"/>
<dbReference type="Pfam" id="PF03221">
    <property type="entry name" value="HTH_Tnp_Tc5"/>
    <property type="match status" value="1"/>
</dbReference>
<accession>A0A2P4WWD2</accession>
<dbReference type="InterPro" id="IPR006600">
    <property type="entry name" value="HTH_CenpB_DNA-bd_dom"/>
</dbReference>
<organism evidence="3 4">
    <name type="scientific">Phytophthora palmivora</name>
    <dbReference type="NCBI Taxonomy" id="4796"/>
    <lineage>
        <taxon>Eukaryota</taxon>
        <taxon>Sar</taxon>
        <taxon>Stramenopiles</taxon>
        <taxon>Oomycota</taxon>
        <taxon>Peronosporomycetes</taxon>
        <taxon>Peronosporales</taxon>
        <taxon>Peronosporaceae</taxon>
        <taxon>Phytophthora</taxon>
    </lineage>
</organism>
<dbReference type="SUPFAM" id="SSF46689">
    <property type="entry name" value="Homeodomain-like"/>
    <property type="match status" value="1"/>
</dbReference>
<comment type="caution">
    <text evidence="3">The sequence shown here is derived from an EMBL/GenBank/DDBJ whole genome shotgun (WGS) entry which is preliminary data.</text>
</comment>
<evidence type="ECO:0000313" key="4">
    <source>
        <dbReference type="Proteomes" id="UP000237271"/>
    </source>
</evidence>
<dbReference type="Proteomes" id="UP000237271">
    <property type="component" value="Unassembled WGS sequence"/>
</dbReference>
<keyword evidence="4" id="KW-1185">Reference proteome</keyword>
<reference evidence="3 4" key="1">
    <citation type="journal article" date="2017" name="Genome Biol. Evol.">
        <title>Phytophthora megakarya and P. palmivora, closely related causal agents of cacao black pod rot, underwent increases in genome sizes and gene numbers by different mechanisms.</title>
        <authorList>
            <person name="Ali S.S."/>
            <person name="Shao J."/>
            <person name="Lary D.J."/>
            <person name="Kronmiller B."/>
            <person name="Shen D."/>
            <person name="Strem M.D."/>
            <person name="Amoako-Attah I."/>
            <person name="Akrofi A.Y."/>
            <person name="Begoude B.A."/>
            <person name="Ten Hoopen G.M."/>
            <person name="Coulibaly K."/>
            <person name="Kebe B.I."/>
            <person name="Melnick R.L."/>
            <person name="Guiltinan M.J."/>
            <person name="Tyler B.M."/>
            <person name="Meinhardt L.W."/>
            <person name="Bailey B.A."/>
        </authorList>
    </citation>
    <scope>NUCLEOTIDE SEQUENCE [LARGE SCALE GENOMIC DNA]</scope>
    <source>
        <strain evidence="4">sbr112.9</strain>
    </source>
</reference>
<proteinExistence type="predicted"/>
<name>A0A2P4WWD2_9STRA</name>
<evidence type="ECO:0000259" key="2">
    <source>
        <dbReference type="PROSITE" id="PS51253"/>
    </source>
</evidence>
<dbReference type="EMBL" id="NCKW01020618">
    <property type="protein sequence ID" value="POM57604.1"/>
    <property type="molecule type" value="Genomic_DNA"/>
</dbReference>
<dbReference type="OrthoDB" id="127266at2759"/>
<evidence type="ECO:0000256" key="1">
    <source>
        <dbReference type="ARBA" id="ARBA00023125"/>
    </source>
</evidence>
<dbReference type="Gene3D" id="1.10.10.60">
    <property type="entry name" value="Homeodomain-like"/>
    <property type="match status" value="1"/>
</dbReference>
<gene>
    <name evidence="3" type="ORF">PHPALM_37860</name>
</gene>
<dbReference type="GO" id="GO:0003677">
    <property type="term" value="F:DNA binding"/>
    <property type="evidence" value="ECO:0007669"/>
    <property type="project" value="UniProtKB-KW"/>
</dbReference>
<dbReference type="InterPro" id="IPR009057">
    <property type="entry name" value="Homeodomain-like_sf"/>
</dbReference>